<gene>
    <name evidence="2" type="ORF">ERUC_LOCUS35054</name>
</gene>
<proteinExistence type="predicted"/>
<feature type="compositionally biased region" description="Basic and acidic residues" evidence="1">
    <location>
        <begin position="118"/>
        <end position="128"/>
    </location>
</feature>
<evidence type="ECO:0000313" key="3">
    <source>
        <dbReference type="Proteomes" id="UP001642260"/>
    </source>
</evidence>
<feature type="compositionally biased region" description="Polar residues" evidence="1">
    <location>
        <begin position="1"/>
        <end position="12"/>
    </location>
</feature>
<feature type="region of interest" description="Disordered" evidence="1">
    <location>
        <begin position="1"/>
        <end position="22"/>
    </location>
</feature>
<evidence type="ECO:0000256" key="1">
    <source>
        <dbReference type="SAM" id="MobiDB-lite"/>
    </source>
</evidence>
<dbReference type="Proteomes" id="UP001642260">
    <property type="component" value="Unassembled WGS sequence"/>
</dbReference>
<comment type="caution">
    <text evidence="2">The sequence shown here is derived from an EMBL/GenBank/DDBJ whole genome shotgun (WGS) entry which is preliminary data.</text>
</comment>
<name>A0ABC8LGC3_ERUVS</name>
<keyword evidence="3" id="KW-1185">Reference proteome</keyword>
<sequence length="134" mass="15724">MEKEGSSSNTRTLPPKTAEQANTTYLERRRLVSDLNINCWTLLDLANKASAVFWGDEYLPVKVASQVEEAKYPCREERRFEKKYVRRKKSKEEHMESDMWQAQHPPVLYQYARRKGKTHEGTSRTGREDVDDTI</sequence>
<accession>A0ABC8LGC3</accession>
<organism evidence="2 3">
    <name type="scientific">Eruca vesicaria subsp. sativa</name>
    <name type="common">Garden rocket</name>
    <name type="synonym">Eruca sativa</name>
    <dbReference type="NCBI Taxonomy" id="29727"/>
    <lineage>
        <taxon>Eukaryota</taxon>
        <taxon>Viridiplantae</taxon>
        <taxon>Streptophyta</taxon>
        <taxon>Embryophyta</taxon>
        <taxon>Tracheophyta</taxon>
        <taxon>Spermatophyta</taxon>
        <taxon>Magnoliopsida</taxon>
        <taxon>eudicotyledons</taxon>
        <taxon>Gunneridae</taxon>
        <taxon>Pentapetalae</taxon>
        <taxon>rosids</taxon>
        <taxon>malvids</taxon>
        <taxon>Brassicales</taxon>
        <taxon>Brassicaceae</taxon>
        <taxon>Brassiceae</taxon>
        <taxon>Eruca</taxon>
    </lineage>
</organism>
<protein>
    <submittedName>
        <fullName evidence="2">Uncharacterized protein</fullName>
    </submittedName>
</protein>
<dbReference type="EMBL" id="CAKOAT010554043">
    <property type="protein sequence ID" value="CAH8382571.1"/>
    <property type="molecule type" value="Genomic_DNA"/>
</dbReference>
<feature type="region of interest" description="Disordered" evidence="1">
    <location>
        <begin position="114"/>
        <end position="134"/>
    </location>
</feature>
<evidence type="ECO:0000313" key="2">
    <source>
        <dbReference type="EMBL" id="CAH8382571.1"/>
    </source>
</evidence>
<dbReference type="AlphaFoldDB" id="A0ABC8LGC3"/>
<reference evidence="2 3" key="1">
    <citation type="submission" date="2022-03" db="EMBL/GenBank/DDBJ databases">
        <authorList>
            <person name="Macdonald S."/>
            <person name="Ahmed S."/>
            <person name="Newling K."/>
        </authorList>
    </citation>
    <scope>NUCLEOTIDE SEQUENCE [LARGE SCALE GENOMIC DNA]</scope>
</reference>